<sequence length="258" mass="27189">DRGADWRRRPSSCATGDPAPGRTDAHSSDSIPVPRRGSPSLTNEVTTLRVAPLPYRPRRLPDKTEMTANTDAAAQTLTPAGDQGRHPRRPHEEPVPEGRQGPAVADLGGPGHDPAVGDAGRASRLGHGAGPDQRPGAPRHLRAGPAPVGGGCRQLPSLDQHRDHRARSGQLPRGPGAAGPRPDRGGLWRPGLSGGGRPFQGLGPMPTFDPLRTFKRRPLAAHGPAIVSFSPCGRRWAPSGARMRGVNAAVARFRHKPA</sequence>
<feature type="region of interest" description="Disordered" evidence="1">
    <location>
        <begin position="1"/>
        <end position="203"/>
    </location>
</feature>
<dbReference type="Proteomes" id="UP000038045">
    <property type="component" value="Unplaced"/>
</dbReference>
<name>A0A0N4ZTW4_PARTI</name>
<evidence type="ECO:0000256" key="1">
    <source>
        <dbReference type="SAM" id="MobiDB-lite"/>
    </source>
</evidence>
<protein>
    <submittedName>
        <fullName evidence="3">Mobile element protein</fullName>
    </submittedName>
</protein>
<dbReference type="WBParaSite" id="PTRK_0001196600.1">
    <property type="protein sequence ID" value="PTRK_0001196600.1"/>
    <property type="gene ID" value="PTRK_0001196600"/>
</dbReference>
<organism evidence="2 3">
    <name type="scientific">Parastrongyloides trichosuri</name>
    <name type="common">Possum-specific nematode worm</name>
    <dbReference type="NCBI Taxonomy" id="131310"/>
    <lineage>
        <taxon>Eukaryota</taxon>
        <taxon>Metazoa</taxon>
        <taxon>Ecdysozoa</taxon>
        <taxon>Nematoda</taxon>
        <taxon>Chromadorea</taxon>
        <taxon>Rhabditida</taxon>
        <taxon>Tylenchina</taxon>
        <taxon>Panagrolaimomorpha</taxon>
        <taxon>Strongyloidoidea</taxon>
        <taxon>Strongyloididae</taxon>
        <taxon>Parastrongyloides</taxon>
    </lineage>
</organism>
<proteinExistence type="predicted"/>
<evidence type="ECO:0000313" key="2">
    <source>
        <dbReference type="Proteomes" id="UP000038045"/>
    </source>
</evidence>
<feature type="compositionally biased region" description="Polar residues" evidence="1">
    <location>
        <begin position="66"/>
        <end position="78"/>
    </location>
</feature>
<accession>A0A0N4ZTW4</accession>
<dbReference type="AlphaFoldDB" id="A0A0N4ZTW4"/>
<evidence type="ECO:0000313" key="3">
    <source>
        <dbReference type="WBParaSite" id="PTRK_0001196600.1"/>
    </source>
</evidence>
<keyword evidence="2" id="KW-1185">Reference proteome</keyword>
<reference evidence="3" key="1">
    <citation type="submission" date="2017-02" db="UniProtKB">
        <authorList>
            <consortium name="WormBaseParasite"/>
        </authorList>
    </citation>
    <scope>IDENTIFICATION</scope>
</reference>